<feature type="transmembrane region" description="Helical" evidence="7">
    <location>
        <begin position="209"/>
        <end position="227"/>
    </location>
</feature>
<feature type="transmembrane region" description="Helical" evidence="7">
    <location>
        <begin position="88"/>
        <end position="108"/>
    </location>
</feature>
<feature type="transmembrane region" description="Helical" evidence="7">
    <location>
        <begin position="171"/>
        <end position="189"/>
    </location>
</feature>
<dbReference type="Pfam" id="PF00892">
    <property type="entry name" value="EamA"/>
    <property type="match status" value="2"/>
</dbReference>
<dbReference type="PANTHER" id="PTHR42920">
    <property type="entry name" value="OS03G0707200 PROTEIN-RELATED"/>
    <property type="match status" value="1"/>
</dbReference>
<evidence type="ECO:0000256" key="2">
    <source>
        <dbReference type="ARBA" id="ARBA00007362"/>
    </source>
</evidence>
<keyword evidence="3" id="KW-1003">Cell membrane</keyword>
<evidence type="ECO:0000256" key="3">
    <source>
        <dbReference type="ARBA" id="ARBA00022475"/>
    </source>
</evidence>
<dbReference type="InterPro" id="IPR037185">
    <property type="entry name" value="EmrE-like"/>
</dbReference>
<comment type="similarity">
    <text evidence="2">Belongs to the EamA transporter family.</text>
</comment>
<reference evidence="9" key="1">
    <citation type="submission" date="2014-07" db="EMBL/GenBank/DDBJ databases">
        <authorList>
            <person name="Urmite Genomes Urmite Genomes"/>
        </authorList>
    </citation>
    <scope>NUCLEOTIDE SEQUENCE</scope>
    <source>
        <strain evidence="9">11W110_air</strain>
    </source>
</reference>
<evidence type="ECO:0000256" key="1">
    <source>
        <dbReference type="ARBA" id="ARBA00004651"/>
    </source>
</evidence>
<dbReference type="PATRIC" id="fig|1461584.3.peg.1276"/>
<sequence length="294" mass="30644">MDLLLLLVAAVWGSSYVAAKSLTDTVGVTVILSLRFLITATVLAVIWVFRARRRPGHRETVVGVILGCTQAGVLLLETRGIAGTSATNAGLIISLVIVFTPVTESIAFRSRLPRMVFAGGIIALVGVCLLVSGDGFAAPAFGDLLVLAAAVVRALHVTAVSGLTRGRGYSALNLTLIQGAVCALIFTAADHRGALQAVRSFDLGEWTAVLYLGLACSVFAFLVQTWAIQQTSAARASLLMGTEPIWAVLIGLTLGREALALLGFIGAALIIAGTYLGLRAETRHRAALPFPAPG</sequence>
<comment type="subcellular location">
    <subcellularLocation>
        <location evidence="1">Cell membrane</location>
        <topology evidence="1">Multi-pass membrane protein</topology>
    </subcellularLocation>
</comment>
<dbReference type="PANTHER" id="PTHR42920:SF5">
    <property type="entry name" value="EAMA DOMAIN-CONTAINING PROTEIN"/>
    <property type="match status" value="1"/>
</dbReference>
<dbReference type="EMBL" id="LN483070">
    <property type="protein sequence ID" value="CEA07959.1"/>
    <property type="molecule type" value="Genomic_DNA"/>
</dbReference>
<evidence type="ECO:0000259" key="8">
    <source>
        <dbReference type="Pfam" id="PF00892"/>
    </source>
</evidence>
<feature type="domain" description="EamA" evidence="8">
    <location>
        <begin position="141"/>
        <end position="276"/>
    </location>
</feature>
<dbReference type="SUPFAM" id="SSF103481">
    <property type="entry name" value="Multidrug resistance efflux transporter EmrE"/>
    <property type="match status" value="2"/>
</dbReference>
<evidence type="ECO:0000256" key="7">
    <source>
        <dbReference type="SAM" id="Phobius"/>
    </source>
</evidence>
<evidence type="ECO:0000256" key="4">
    <source>
        <dbReference type="ARBA" id="ARBA00022692"/>
    </source>
</evidence>
<keyword evidence="5 7" id="KW-1133">Transmembrane helix</keyword>
<gene>
    <name evidence="9" type="ORF">BN1051_01293</name>
</gene>
<keyword evidence="4 7" id="KW-0812">Transmembrane</keyword>
<name>A0A078MNV3_9MICC</name>
<dbReference type="InterPro" id="IPR000620">
    <property type="entry name" value="EamA_dom"/>
</dbReference>
<keyword evidence="6 7" id="KW-0472">Membrane</keyword>
<evidence type="ECO:0000313" key="9">
    <source>
        <dbReference type="EMBL" id="CEA07959.1"/>
    </source>
</evidence>
<dbReference type="InterPro" id="IPR051258">
    <property type="entry name" value="Diverse_Substrate_Transporter"/>
</dbReference>
<protein>
    <submittedName>
        <fullName evidence="9">Putative DMT superfamily transporter inner membrane protein</fullName>
    </submittedName>
</protein>
<evidence type="ECO:0000256" key="5">
    <source>
        <dbReference type="ARBA" id="ARBA00022989"/>
    </source>
</evidence>
<proteinExistence type="inferred from homology"/>
<dbReference type="GO" id="GO:0005886">
    <property type="term" value="C:plasma membrane"/>
    <property type="evidence" value="ECO:0007669"/>
    <property type="project" value="UniProtKB-SubCell"/>
</dbReference>
<feature type="transmembrane region" description="Helical" evidence="7">
    <location>
        <begin position="144"/>
        <end position="164"/>
    </location>
</feature>
<accession>A0A078MNV3</accession>
<feature type="transmembrane region" description="Helical" evidence="7">
    <location>
        <begin position="258"/>
        <end position="278"/>
    </location>
</feature>
<evidence type="ECO:0000256" key="6">
    <source>
        <dbReference type="ARBA" id="ARBA00023136"/>
    </source>
</evidence>
<feature type="transmembrane region" description="Helical" evidence="7">
    <location>
        <begin position="61"/>
        <end position="82"/>
    </location>
</feature>
<feature type="transmembrane region" description="Helical" evidence="7">
    <location>
        <begin position="234"/>
        <end position="252"/>
    </location>
</feature>
<feature type="transmembrane region" description="Helical" evidence="7">
    <location>
        <begin position="29"/>
        <end position="49"/>
    </location>
</feature>
<feature type="transmembrane region" description="Helical" evidence="7">
    <location>
        <begin position="115"/>
        <end position="132"/>
    </location>
</feature>
<dbReference type="AlphaFoldDB" id="A0A078MNV3"/>
<organism evidence="9">
    <name type="scientific">Arthrobacter saudimassiliensis</name>
    <dbReference type="NCBI Taxonomy" id="1461584"/>
    <lineage>
        <taxon>Bacteria</taxon>
        <taxon>Bacillati</taxon>
        <taxon>Actinomycetota</taxon>
        <taxon>Actinomycetes</taxon>
        <taxon>Micrococcales</taxon>
        <taxon>Micrococcaceae</taxon>
        <taxon>Arthrobacter</taxon>
    </lineage>
</organism>
<feature type="domain" description="EamA" evidence="8">
    <location>
        <begin position="2"/>
        <end position="131"/>
    </location>
</feature>